<dbReference type="OrthoDB" id="2230015at2759"/>
<evidence type="ECO:0000313" key="2">
    <source>
        <dbReference type="Proteomes" id="UP000807716"/>
    </source>
</evidence>
<comment type="caution">
    <text evidence="1">The sequence shown here is derived from an EMBL/GenBank/DDBJ whole genome shotgun (WGS) entry which is preliminary data.</text>
</comment>
<name>A0A9P6PTP1_9FUNG</name>
<dbReference type="SUPFAM" id="SSF52047">
    <property type="entry name" value="RNI-like"/>
    <property type="match status" value="1"/>
</dbReference>
<evidence type="ECO:0008006" key="3">
    <source>
        <dbReference type="Google" id="ProtNLM"/>
    </source>
</evidence>
<keyword evidence="2" id="KW-1185">Reference proteome</keyword>
<dbReference type="InterPro" id="IPR032675">
    <property type="entry name" value="LRR_dom_sf"/>
</dbReference>
<dbReference type="EMBL" id="JAAAJB010000656">
    <property type="protein sequence ID" value="KAG0252514.1"/>
    <property type="molecule type" value="Genomic_DNA"/>
</dbReference>
<dbReference type="CDD" id="cd09917">
    <property type="entry name" value="F-box_SF"/>
    <property type="match status" value="1"/>
</dbReference>
<dbReference type="SUPFAM" id="SSF81383">
    <property type="entry name" value="F-box domain"/>
    <property type="match status" value="1"/>
</dbReference>
<protein>
    <recommendedName>
        <fullName evidence="3">F-box domain-containing protein</fullName>
    </recommendedName>
</protein>
<reference evidence="1" key="1">
    <citation type="journal article" date="2020" name="Fungal Divers.">
        <title>Resolving the Mortierellaceae phylogeny through synthesis of multi-gene phylogenetics and phylogenomics.</title>
        <authorList>
            <person name="Vandepol N."/>
            <person name="Liber J."/>
            <person name="Desiro A."/>
            <person name="Na H."/>
            <person name="Kennedy M."/>
            <person name="Barry K."/>
            <person name="Grigoriev I.V."/>
            <person name="Miller A.N."/>
            <person name="O'Donnell K."/>
            <person name="Stajich J.E."/>
            <person name="Bonito G."/>
        </authorList>
    </citation>
    <scope>NUCLEOTIDE SEQUENCE</scope>
    <source>
        <strain evidence="1">BC1065</strain>
    </source>
</reference>
<gene>
    <name evidence="1" type="ORF">DFQ27_008026</name>
</gene>
<dbReference type="AlphaFoldDB" id="A0A9P6PTP1"/>
<feature type="non-terminal residue" evidence="1">
    <location>
        <position position="539"/>
    </location>
</feature>
<proteinExistence type="predicted"/>
<organism evidence="1 2">
    <name type="scientific">Actinomortierella ambigua</name>
    <dbReference type="NCBI Taxonomy" id="1343610"/>
    <lineage>
        <taxon>Eukaryota</taxon>
        <taxon>Fungi</taxon>
        <taxon>Fungi incertae sedis</taxon>
        <taxon>Mucoromycota</taxon>
        <taxon>Mortierellomycotina</taxon>
        <taxon>Mortierellomycetes</taxon>
        <taxon>Mortierellales</taxon>
        <taxon>Mortierellaceae</taxon>
        <taxon>Actinomortierella</taxon>
    </lineage>
</organism>
<dbReference type="InterPro" id="IPR036047">
    <property type="entry name" value="F-box-like_dom_sf"/>
</dbReference>
<accession>A0A9P6PTP1</accession>
<dbReference type="Gene3D" id="3.80.10.10">
    <property type="entry name" value="Ribonuclease Inhibitor"/>
    <property type="match status" value="1"/>
</dbReference>
<evidence type="ECO:0000313" key="1">
    <source>
        <dbReference type="EMBL" id="KAG0252514.1"/>
    </source>
</evidence>
<dbReference type="Proteomes" id="UP000807716">
    <property type="component" value="Unassembled WGS sequence"/>
</dbReference>
<sequence>HPLELALLIAQYLSTSDKRACVLVCKSWYANYVQAIWSTLRLSRRRCFRIHYEDAFRAVLRKHIHHIRYLHWPIIRGIYDNNPFVLEILDIVAQECKNQLLGIEAVVDSQEQMSACLALADANPRLRTLNLHVVLFSHSNFVDFRPELPRLTRKLPQLEHLSLWCGEHPLAWVPQLLDCLPKLKSLALLRDRMRIWRFFKFVQPYPRPTLSTSLPCFQSLQRLALNYVVFDEAFVMLVRRCPNLKELHICNYRLVPGKALIEQLQPSLSRLQSFTLRTWNVPPFSMLPLLQALPAQSLRELNVSITDKPELRFVSDHFSATLVHLTIYLGEYIEHEDLNLIFVRCHNLKSLIVQTFHPVKAQLVIRGEQSGTPYTQPWVCTQLELLRIPLTLDRGGAFSDDKPGYIGGIPIQPNPSGLDVYKMGGEDMSVKTRKKKVPKVGDARKDWVKTERLLMQRLGGLIRLRELDFSTECCFRGTRTNRTCLTWSLENGLVYLAGLSKLERLHRGRGRFLQELPELRWMQQHWPNLHCRSRLHWIS</sequence>